<comment type="caution">
    <text evidence="2">The sequence shown here is derived from an EMBL/GenBank/DDBJ whole genome shotgun (WGS) entry which is preliminary data.</text>
</comment>
<protein>
    <recommendedName>
        <fullName evidence="4">Dickkopf N-terminal cysteine-rich domain-containing protein</fullName>
    </recommendedName>
</protein>
<reference evidence="2" key="1">
    <citation type="submission" date="2023-08" db="EMBL/GenBank/DDBJ databases">
        <authorList>
            <person name="Chen Y."/>
            <person name="Shah S."/>
            <person name="Dougan E. K."/>
            <person name="Thang M."/>
            <person name="Chan C."/>
        </authorList>
    </citation>
    <scope>NUCLEOTIDE SEQUENCE</scope>
</reference>
<feature type="chain" id="PRO_5041298872" description="Dickkopf N-terminal cysteine-rich domain-containing protein" evidence="1">
    <location>
        <begin position="20"/>
        <end position="381"/>
    </location>
</feature>
<accession>A0AA36N2H0</accession>
<proteinExistence type="predicted"/>
<gene>
    <name evidence="2" type="ORF">EVOR1521_LOCUS20377</name>
</gene>
<evidence type="ECO:0008006" key="4">
    <source>
        <dbReference type="Google" id="ProtNLM"/>
    </source>
</evidence>
<evidence type="ECO:0000256" key="1">
    <source>
        <dbReference type="SAM" id="SignalP"/>
    </source>
</evidence>
<keyword evidence="1" id="KW-0732">Signal</keyword>
<name>A0AA36N2H0_9DINO</name>
<evidence type="ECO:0000313" key="2">
    <source>
        <dbReference type="EMBL" id="CAJ1396095.1"/>
    </source>
</evidence>
<dbReference type="AlphaFoldDB" id="A0AA36N2H0"/>
<sequence length="381" mass="42069">MSCRKQLRWLLWLLVETAAQELQCEVQNCLPPDSTQNPQICYKRTATTQRLGARSYSTCPSATPYCSFCHADPPCESRCQASPPELRPPGAECYYDADCAGPFARCLQRMCRRALLTHQACDANDANDLCVTGQRICFRGRCLGLSTGSPCSAHVEGADIECNHGWYCFLGVCTPQLPAGHSCTGLHPDECLHGYGCNLAVERPRCIREYSLTVGETSSTGKLCMTNHVNPVRKECAQLPELELEYGRPLVSGRDCLQDGECPRTDTSIGQCLCKQWWEGQGQPGFCELSVAQPWRPAFRRFWEAATYCHHNWTPERCAAELGLEEVLAQVQLDRAQLSADPTEIQSCAADLLTIFAPDAARLRGLPILPLGIALSRAFAS</sequence>
<dbReference type="Proteomes" id="UP001178507">
    <property type="component" value="Unassembled WGS sequence"/>
</dbReference>
<keyword evidence="3" id="KW-1185">Reference proteome</keyword>
<organism evidence="2 3">
    <name type="scientific">Effrenium voratum</name>
    <dbReference type="NCBI Taxonomy" id="2562239"/>
    <lineage>
        <taxon>Eukaryota</taxon>
        <taxon>Sar</taxon>
        <taxon>Alveolata</taxon>
        <taxon>Dinophyceae</taxon>
        <taxon>Suessiales</taxon>
        <taxon>Symbiodiniaceae</taxon>
        <taxon>Effrenium</taxon>
    </lineage>
</organism>
<feature type="signal peptide" evidence="1">
    <location>
        <begin position="1"/>
        <end position="19"/>
    </location>
</feature>
<dbReference type="EMBL" id="CAUJNA010003217">
    <property type="protein sequence ID" value="CAJ1396095.1"/>
    <property type="molecule type" value="Genomic_DNA"/>
</dbReference>
<evidence type="ECO:0000313" key="3">
    <source>
        <dbReference type="Proteomes" id="UP001178507"/>
    </source>
</evidence>